<dbReference type="EMBL" id="BKCJ010003668">
    <property type="protein sequence ID" value="GEU56478.1"/>
    <property type="molecule type" value="Genomic_DNA"/>
</dbReference>
<evidence type="ECO:0000313" key="2">
    <source>
        <dbReference type="EMBL" id="GEU56478.1"/>
    </source>
</evidence>
<accession>A0A6L2L494</accession>
<reference evidence="2" key="1">
    <citation type="journal article" date="2019" name="Sci. Rep.">
        <title>Draft genome of Tanacetum cinerariifolium, the natural source of mosquito coil.</title>
        <authorList>
            <person name="Yamashiro T."/>
            <person name="Shiraishi A."/>
            <person name="Satake H."/>
            <person name="Nakayama K."/>
        </authorList>
    </citation>
    <scope>NUCLEOTIDE SEQUENCE</scope>
</reference>
<protein>
    <submittedName>
        <fullName evidence="2">Uncharacterized protein</fullName>
    </submittedName>
</protein>
<proteinExistence type="predicted"/>
<evidence type="ECO:0000256" key="1">
    <source>
        <dbReference type="SAM" id="MobiDB-lite"/>
    </source>
</evidence>
<feature type="region of interest" description="Disordered" evidence="1">
    <location>
        <begin position="1"/>
        <end position="65"/>
    </location>
</feature>
<feature type="compositionally biased region" description="Low complexity" evidence="1">
    <location>
        <begin position="33"/>
        <end position="59"/>
    </location>
</feature>
<feature type="region of interest" description="Disordered" evidence="1">
    <location>
        <begin position="85"/>
        <end position="116"/>
    </location>
</feature>
<gene>
    <name evidence="2" type="ORF">Tci_028456</name>
</gene>
<comment type="caution">
    <text evidence="2">The sequence shown here is derived from an EMBL/GenBank/DDBJ whole genome shotgun (WGS) entry which is preliminary data.</text>
</comment>
<organism evidence="2">
    <name type="scientific">Tanacetum cinerariifolium</name>
    <name type="common">Dalmatian daisy</name>
    <name type="synonym">Chrysanthemum cinerariifolium</name>
    <dbReference type="NCBI Taxonomy" id="118510"/>
    <lineage>
        <taxon>Eukaryota</taxon>
        <taxon>Viridiplantae</taxon>
        <taxon>Streptophyta</taxon>
        <taxon>Embryophyta</taxon>
        <taxon>Tracheophyta</taxon>
        <taxon>Spermatophyta</taxon>
        <taxon>Magnoliopsida</taxon>
        <taxon>eudicotyledons</taxon>
        <taxon>Gunneridae</taxon>
        <taxon>Pentapetalae</taxon>
        <taxon>asterids</taxon>
        <taxon>campanulids</taxon>
        <taxon>Asterales</taxon>
        <taxon>Asteraceae</taxon>
        <taxon>Asteroideae</taxon>
        <taxon>Anthemideae</taxon>
        <taxon>Anthemidinae</taxon>
        <taxon>Tanacetum</taxon>
    </lineage>
</organism>
<dbReference type="AlphaFoldDB" id="A0A6L2L494"/>
<feature type="compositionally biased region" description="Polar residues" evidence="1">
    <location>
        <begin position="1"/>
        <end position="23"/>
    </location>
</feature>
<name>A0A6L2L494_TANCI</name>
<feature type="compositionally biased region" description="Pro residues" evidence="1">
    <location>
        <begin position="103"/>
        <end position="116"/>
    </location>
</feature>
<sequence length="116" mass="12644">MSVKYTNYVNLTSSSEEQPNEITPSPPPRKKSASPPQAPSKSISIKSTHYTSSSSPSESLIPTHVVPPPKLRFIILIKLEPQELSLPQISPNDPYAQTMDNWPPGPSNPSSPPRVS</sequence>